<keyword evidence="2" id="KW-1185">Reference proteome</keyword>
<organism evidence="1 2">
    <name type="scientific">Fusarium austroafricanum</name>
    <dbReference type="NCBI Taxonomy" id="2364996"/>
    <lineage>
        <taxon>Eukaryota</taxon>
        <taxon>Fungi</taxon>
        <taxon>Dikarya</taxon>
        <taxon>Ascomycota</taxon>
        <taxon>Pezizomycotina</taxon>
        <taxon>Sordariomycetes</taxon>
        <taxon>Hypocreomycetidae</taxon>
        <taxon>Hypocreales</taxon>
        <taxon>Nectriaceae</taxon>
        <taxon>Fusarium</taxon>
        <taxon>Fusarium concolor species complex</taxon>
    </lineage>
</organism>
<protein>
    <submittedName>
        <fullName evidence="1">Uncharacterized protein</fullName>
    </submittedName>
</protein>
<sequence length="161" mass="18850">MNMLRSRTAYHFLRLVGLVGFDSSIDVLKQWKDFRGQVPKSCMEIWKNINILAPVFRDKRERTWNILKPYIGAVYQDNCMAQFGVMFGPINEYGIKYGFYPDEWPFAHCYFNPFTKRKIRGTHSEARGLVIVHTDRSNMGPHNPFEPARFAFLPTTQIPLI</sequence>
<comment type="caution">
    <text evidence="1">The sequence shown here is derived from an EMBL/GenBank/DDBJ whole genome shotgun (WGS) entry which is preliminary data.</text>
</comment>
<dbReference type="Proteomes" id="UP000605986">
    <property type="component" value="Unassembled WGS sequence"/>
</dbReference>
<dbReference type="AlphaFoldDB" id="A0A8H4JNY8"/>
<reference evidence="1" key="1">
    <citation type="submission" date="2020-01" db="EMBL/GenBank/DDBJ databases">
        <title>Identification and distribution of gene clusters putatively required for synthesis of sphingolipid metabolism inhibitors in phylogenetically diverse species of the filamentous fungus Fusarium.</title>
        <authorList>
            <person name="Kim H.-S."/>
            <person name="Busman M."/>
            <person name="Brown D.W."/>
            <person name="Divon H."/>
            <person name="Uhlig S."/>
            <person name="Proctor R.H."/>
        </authorList>
    </citation>
    <scope>NUCLEOTIDE SEQUENCE</scope>
    <source>
        <strain evidence="1">NRRL 53441</strain>
    </source>
</reference>
<name>A0A8H4JNY8_9HYPO</name>
<gene>
    <name evidence="1" type="ORF">F53441_13299</name>
</gene>
<accession>A0A8H4JNY8</accession>
<evidence type="ECO:0000313" key="1">
    <source>
        <dbReference type="EMBL" id="KAF4436270.1"/>
    </source>
</evidence>
<dbReference type="EMBL" id="JAADJG010000812">
    <property type="protein sequence ID" value="KAF4436270.1"/>
    <property type="molecule type" value="Genomic_DNA"/>
</dbReference>
<evidence type="ECO:0000313" key="2">
    <source>
        <dbReference type="Proteomes" id="UP000605986"/>
    </source>
</evidence>
<proteinExistence type="predicted"/>